<evidence type="ECO:0000259" key="1">
    <source>
        <dbReference type="Pfam" id="PF13960"/>
    </source>
</evidence>
<dbReference type="Proteomes" id="UP001054821">
    <property type="component" value="Chromosome 7"/>
</dbReference>
<feature type="domain" description="DUF4218" evidence="1">
    <location>
        <begin position="195"/>
        <end position="297"/>
    </location>
</feature>
<dbReference type="AlphaFoldDB" id="A0AAD4YP05"/>
<dbReference type="PANTHER" id="PTHR48258:SF9">
    <property type="entry name" value="OS01G0348150 PROTEIN"/>
    <property type="match status" value="1"/>
</dbReference>
<reference evidence="2 3" key="1">
    <citation type="journal article" date="2022" name="G3 (Bethesda)">
        <title>Whole-genome sequence and methylome profiling of the almond [Prunus dulcis (Mill.) D.A. Webb] cultivar 'Nonpareil'.</title>
        <authorList>
            <person name="D'Amico-Willman K.M."/>
            <person name="Ouma W.Z."/>
            <person name="Meulia T."/>
            <person name="Sideli G.M."/>
            <person name="Gradziel T.M."/>
            <person name="Fresnedo-Ramirez J."/>
        </authorList>
    </citation>
    <scope>NUCLEOTIDE SEQUENCE [LARGE SCALE GENOMIC DNA]</scope>
    <source>
        <strain evidence="2">Clone GOH B32 T37-40</strain>
    </source>
</reference>
<evidence type="ECO:0000313" key="3">
    <source>
        <dbReference type="Proteomes" id="UP001054821"/>
    </source>
</evidence>
<sequence length="348" mass="39992">MPLTGEQVWKEVASINYEWGKRTGKRKDVGCTNCYKKRSIFFNHPYRKSHYVRHCLDVMHIEKIVCESIFGTLLNIPGKTKDGVAAREDLVKLGVRIGLAPQVGENRTFLSPSMGALNKKEKISMCKALMGIKVPEGYSSNIRNVVCMKELKLLGLKSHNCHVLMQQLLPVVIRGVLPKHVRYAITRFCFFFNDLCKKVVDVPNLDRIQSDLVATLYLLEQFFPPSFFDIMVHLTVHLIKEVRLCGPIFYRWMYPFERFMKLLKGYVHNRVYPEGCITERFHVEESVQFCSEYMADLSAIGVPTSWLDLANTSIALSSAVIESVLHDKWEQAHRTILDNTMEVDPCIK</sequence>
<keyword evidence="3" id="KW-1185">Reference proteome</keyword>
<dbReference type="PANTHER" id="PTHR48258">
    <property type="entry name" value="DUF4218 DOMAIN-CONTAINING PROTEIN-RELATED"/>
    <property type="match status" value="1"/>
</dbReference>
<evidence type="ECO:0000313" key="2">
    <source>
        <dbReference type="EMBL" id="KAI5317182.1"/>
    </source>
</evidence>
<protein>
    <recommendedName>
        <fullName evidence="1">DUF4218 domain-containing protein</fullName>
    </recommendedName>
</protein>
<name>A0AAD4YP05_PRUDU</name>
<gene>
    <name evidence="2" type="ORF">L3X38_036889</name>
</gene>
<dbReference type="EMBL" id="JAJFAZ020000007">
    <property type="protein sequence ID" value="KAI5317182.1"/>
    <property type="molecule type" value="Genomic_DNA"/>
</dbReference>
<accession>A0AAD4YP05</accession>
<organism evidence="2 3">
    <name type="scientific">Prunus dulcis</name>
    <name type="common">Almond</name>
    <name type="synonym">Amygdalus dulcis</name>
    <dbReference type="NCBI Taxonomy" id="3755"/>
    <lineage>
        <taxon>Eukaryota</taxon>
        <taxon>Viridiplantae</taxon>
        <taxon>Streptophyta</taxon>
        <taxon>Embryophyta</taxon>
        <taxon>Tracheophyta</taxon>
        <taxon>Spermatophyta</taxon>
        <taxon>Magnoliopsida</taxon>
        <taxon>eudicotyledons</taxon>
        <taxon>Gunneridae</taxon>
        <taxon>Pentapetalae</taxon>
        <taxon>rosids</taxon>
        <taxon>fabids</taxon>
        <taxon>Rosales</taxon>
        <taxon>Rosaceae</taxon>
        <taxon>Amygdaloideae</taxon>
        <taxon>Amygdaleae</taxon>
        <taxon>Prunus</taxon>
    </lineage>
</organism>
<dbReference type="Pfam" id="PF13960">
    <property type="entry name" value="DUF4218"/>
    <property type="match status" value="1"/>
</dbReference>
<dbReference type="InterPro" id="IPR025452">
    <property type="entry name" value="DUF4218"/>
</dbReference>
<proteinExistence type="predicted"/>
<comment type="caution">
    <text evidence="2">The sequence shown here is derived from an EMBL/GenBank/DDBJ whole genome shotgun (WGS) entry which is preliminary data.</text>
</comment>